<evidence type="ECO:0000313" key="7">
    <source>
        <dbReference type="EMBL" id="SPJ34903.1"/>
    </source>
</evidence>
<keyword evidence="5" id="KW-0143">Chaperone</keyword>
<dbReference type="Pfam" id="PF02561">
    <property type="entry name" value="FliS"/>
    <property type="match status" value="1"/>
</dbReference>
<dbReference type="Proteomes" id="UP000244934">
    <property type="component" value="Unassembled WGS sequence"/>
</dbReference>
<evidence type="ECO:0000256" key="4">
    <source>
        <dbReference type="ARBA" id="ARBA00022795"/>
    </source>
</evidence>
<evidence type="ECO:0000256" key="5">
    <source>
        <dbReference type="ARBA" id="ARBA00023186"/>
    </source>
</evidence>
<evidence type="ECO:0000256" key="6">
    <source>
        <dbReference type="PIRNR" id="PIRNR039090"/>
    </source>
</evidence>
<dbReference type="SUPFAM" id="SSF101116">
    <property type="entry name" value="Flagellar export chaperone FliS"/>
    <property type="match status" value="1"/>
</dbReference>
<reference evidence="8" key="1">
    <citation type="submission" date="2018-03" db="EMBL/GenBank/DDBJ databases">
        <authorList>
            <person name="Navarro De La Torre S."/>
        </authorList>
    </citation>
    <scope>NUCLEOTIDE SEQUENCE [LARGE SCALE GENOMIC DNA]</scope>
    <source>
        <strain evidence="8">EAod3</strain>
    </source>
</reference>
<dbReference type="InterPro" id="IPR003713">
    <property type="entry name" value="FliS"/>
</dbReference>
<dbReference type="OrthoDB" id="9792010at2"/>
<organism evidence="7 8">
    <name type="scientific">Kushneria phyllosphaerae</name>
    <dbReference type="NCBI Taxonomy" id="2100822"/>
    <lineage>
        <taxon>Bacteria</taxon>
        <taxon>Pseudomonadati</taxon>
        <taxon>Pseudomonadota</taxon>
        <taxon>Gammaproteobacteria</taxon>
        <taxon>Oceanospirillales</taxon>
        <taxon>Halomonadaceae</taxon>
        <taxon>Kushneria</taxon>
    </lineage>
</organism>
<gene>
    <name evidence="7" type="primary">fliS</name>
    <name evidence="7" type="ORF">KSP9073_02950</name>
</gene>
<proteinExistence type="inferred from homology"/>
<dbReference type="CDD" id="cd16098">
    <property type="entry name" value="FliS"/>
    <property type="match status" value="1"/>
</dbReference>
<keyword evidence="3 6" id="KW-0963">Cytoplasm</keyword>
<comment type="subcellular location">
    <subcellularLocation>
        <location evidence="1 6">Cytoplasm</location>
        <location evidence="1 6">Cytosol</location>
    </subcellularLocation>
</comment>
<dbReference type="Gene3D" id="1.20.120.340">
    <property type="entry name" value="Flagellar protein FliS"/>
    <property type="match status" value="1"/>
</dbReference>
<dbReference type="GO" id="GO:0044780">
    <property type="term" value="P:bacterial-type flagellum assembly"/>
    <property type="evidence" value="ECO:0007669"/>
    <property type="project" value="InterPro"/>
</dbReference>
<sequence>MYAQKGASTYASVGVETGVMSASPHQLIVMLFDGAMAAIFKAKWAMDHNDIAGRGMAISKAIDIIDGGLRASLDMTRGGELAERLSSLYEYMSRSLLKANVSNDKTLVEHVESLLSDIAGAWKEIGSSAQQPTAAAQA</sequence>
<comment type="similarity">
    <text evidence="2 6">Belongs to the FliS family.</text>
</comment>
<evidence type="ECO:0000313" key="8">
    <source>
        <dbReference type="Proteomes" id="UP000244934"/>
    </source>
</evidence>
<keyword evidence="8" id="KW-1185">Reference proteome</keyword>
<name>A0A2R8CQ28_9GAMM</name>
<keyword evidence="7" id="KW-0282">Flagellum</keyword>
<accession>A0A2R8CQ28</accession>
<dbReference type="NCBIfam" id="TIGR00208">
    <property type="entry name" value="fliS"/>
    <property type="match status" value="1"/>
</dbReference>
<dbReference type="GO" id="GO:0005829">
    <property type="term" value="C:cytosol"/>
    <property type="evidence" value="ECO:0007669"/>
    <property type="project" value="UniProtKB-SubCell"/>
</dbReference>
<dbReference type="GO" id="GO:0071973">
    <property type="term" value="P:bacterial-type flagellum-dependent cell motility"/>
    <property type="evidence" value="ECO:0007669"/>
    <property type="project" value="TreeGrafter"/>
</dbReference>
<dbReference type="EMBL" id="ONZI01000004">
    <property type="protein sequence ID" value="SPJ34903.1"/>
    <property type="molecule type" value="Genomic_DNA"/>
</dbReference>
<keyword evidence="4 6" id="KW-1005">Bacterial flagellum biogenesis</keyword>
<evidence type="ECO:0000256" key="3">
    <source>
        <dbReference type="ARBA" id="ARBA00022490"/>
    </source>
</evidence>
<keyword evidence="7" id="KW-0966">Cell projection</keyword>
<dbReference type="PIRSF" id="PIRSF039090">
    <property type="entry name" value="Flis"/>
    <property type="match status" value="1"/>
</dbReference>
<protein>
    <recommendedName>
        <fullName evidence="6">Flagellar secretion chaperone FliS</fullName>
    </recommendedName>
</protein>
<dbReference type="InterPro" id="IPR036584">
    <property type="entry name" value="FliS_sf"/>
</dbReference>
<dbReference type="PANTHER" id="PTHR34773">
    <property type="entry name" value="FLAGELLAR SECRETION CHAPERONE FLIS"/>
    <property type="match status" value="1"/>
</dbReference>
<evidence type="ECO:0000256" key="2">
    <source>
        <dbReference type="ARBA" id="ARBA00008787"/>
    </source>
</evidence>
<keyword evidence="7" id="KW-0969">Cilium</keyword>
<evidence type="ECO:0000256" key="1">
    <source>
        <dbReference type="ARBA" id="ARBA00004514"/>
    </source>
</evidence>
<dbReference type="RefSeq" id="WP_108843694.1">
    <property type="nucleotide sequence ID" value="NZ_ONZI01000004.1"/>
</dbReference>
<dbReference type="AlphaFoldDB" id="A0A2R8CQ28"/>
<dbReference type="PANTHER" id="PTHR34773:SF1">
    <property type="entry name" value="FLAGELLAR SECRETION CHAPERONE FLIS"/>
    <property type="match status" value="1"/>
</dbReference>